<sequence length="267" mass="30125">MFRTAVHPDRNKQFREQAAPKALIKEGRKEAILACTNCGTPGDEDGVELKRCPKCQISYYCSRECQKEHWPIHKTQCDPSLDGGIQPLIKSVTGNPMLAHYLKICIAFEFNLHIPKNKWEPKSWKAIIRSPLYVHIDVGIEPTKITDFMHLYTFKDKWPGVKKDIDGMLQFHHIYSAKSGLNPEAIMNHTNAQIWGHSREAADEDGLEDNMVVLVRFANDMKQSVTCTMVIDDDALESAREAAPFTQTSALTGKTTEHAMGIPSCLE</sequence>
<dbReference type="InterPro" id="IPR002893">
    <property type="entry name" value="Znf_MYND"/>
</dbReference>
<dbReference type="PROSITE" id="PS50865">
    <property type="entry name" value="ZF_MYND_2"/>
    <property type="match status" value="1"/>
</dbReference>
<dbReference type="EMBL" id="MU157827">
    <property type="protein sequence ID" value="KAF9534078.1"/>
    <property type="molecule type" value="Genomic_DNA"/>
</dbReference>
<dbReference type="PROSITE" id="PS01360">
    <property type="entry name" value="ZF_MYND_1"/>
    <property type="match status" value="1"/>
</dbReference>
<evidence type="ECO:0000259" key="5">
    <source>
        <dbReference type="PROSITE" id="PS50865"/>
    </source>
</evidence>
<evidence type="ECO:0000313" key="7">
    <source>
        <dbReference type="Proteomes" id="UP000807306"/>
    </source>
</evidence>
<evidence type="ECO:0000256" key="3">
    <source>
        <dbReference type="ARBA" id="ARBA00022833"/>
    </source>
</evidence>
<keyword evidence="2 4" id="KW-0863">Zinc-finger</keyword>
<dbReference type="OrthoDB" id="5231159at2759"/>
<dbReference type="AlphaFoldDB" id="A0A9P6JVK3"/>
<proteinExistence type="predicted"/>
<evidence type="ECO:0000256" key="4">
    <source>
        <dbReference type="PROSITE-ProRule" id="PRU00134"/>
    </source>
</evidence>
<evidence type="ECO:0000256" key="1">
    <source>
        <dbReference type="ARBA" id="ARBA00022723"/>
    </source>
</evidence>
<gene>
    <name evidence="6" type="ORF">CPB83DRAFT_422685</name>
</gene>
<organism evidence="6 7">
    <name type="scientific">Crepidotus variabilis</name>
    <dbReference type="NCBI Taxonomy" id="179855"/>
    <lineage>
        <taxon>Eukaryota</taxon>
        <taxon>Fungi</taxon>
        <taxon>Dikarya</taxon>
        <taxon>Basidiomycota</taxon>
        <taxon>Agaricomycotina</taxon>
        <taxon>Agaricomycetes</taxon>
        <taxon>Agaricomycetidae</taxon>
        <taxon>Agaricales</taxon>
        <taxon>Agaricineae</taxon>
        <taxon>Crepidotaceae</taxon>
        <taxon>Crepidotus</taxon>
    </lineage>
</organism>
<evidence type="ECO:0000256" key="2">
    <source>
        <dbReference type="ARBA" id="ARBA00022771"/>
    </source>
</evidence>
<keyword evidence="7" id="KW-1185">Reference proteome</keyword>
<feature type="domain" description="MYND-type" evidence="5">
    <location>
        <begin position="35"/>
        <end position="77"/>
    </location>
</feature>
<reference evidence="6" key="1">
    <citation type="submission" date="2020-11" db="EMBL/GenBank/DDBJ databases">
        <authorList>
            <consortium name="DOE Joint Genome Institute"/>
            <person name="Ahrendt S."/>
            <person name="Riley R."/>
            <person name="Andreopoulos W."/>
            <person name="Labutti K."/>
            <person name="Pangilinan J."/>
            <person name="Ruiz-Duenas F.J."/>
            <person name="Barrasa J.M."/>
            <person name="Sanchez-Garcia M."/>
            <person name="Camarero S."/>
            <person name="Miyauchi S."/>
            <person name="Serrano A."/>
            <person name="Linde D."/>
            <person name="Babiker R."/>
            <person name="Drula E."/>
            <person name="Ayuso-Fernandez I."/>
            <person name="Pacheco R."/>
            <person name="Padilla G."/>
            <person name="Ferreira P."/>
            <person name="Barriuso J."/>
            <person name="Kellner H."/>
            <person name="Castanera R."/>
            <person name="Alfaro M."/>
            <person name="Ramirez L."/>
            <person name="Pisabarro A.G."/>
            <person name="Kuo A."/>
            <person name="Tritt A."/>
            <person name="Lipzen A."/>
            <person name="He G."/>
            <person name="Yan M."/>
            <person name="Ng V."/>
            <person name="Cullen D."/>
            <person name="Martin F."/>
            <person name="Rosso M.-N."/>
            <person name="Henrissat B."/>
            <person name="Hibbett D."/>
            <person name="Martinez A.T."/>
            <person name="Grigoriev I.V."/>
        </authorList>
    </citation>
    <scope>NUCLEOTIDE SEQUENCE</scope>
    <source>
        <strain evidence="6">CBS 506.95</strain>
    </source>
</reference>
<evidence type="ECO:0000313" key="6">
    <source>
        <dbReference type="EMBL" id="KAF9534078.1"/>
    </source>
</evidence>
<comment type="caution">
    <text evidence="6">The sequence shown here is derived from an EMBL/GenBank/DDBJ whole genome shotgun (WGS) entry which is preliminary data.</text>
</comment>
<dbReference type="Pfam" id="PF01753">
    <property type="entry name" value="zf-MYND"/>
    <property type="match status" value="1"/>
</dbReference>
<protein>
    <recommendedName>
        <fullName evidence="5">MYND-type domain-containing protein</fullName>
    </recommendedName>
</protein>
<keyword evidence="3" id="KW-0862">Zinc</keyword>
<dbReference type="Gene3D" id="6.10.140.2220">
    <property type="match status" value="1"/>
</dbReference>
<dbReference type="SUPFAM" id="SSF144232">
    <property type="entry name" value="HIT/MYND zinc finger-like"/>
    <property type="match status" value="1"/>
</dbReference>
<dbReference type="GO" id="GO:0008270">
    <property type="term" value="F:zinc ion binding"/>
    <property type="evidence" value="ECO:0007669"/>
    <property type="project" value="UniProtKB-KW"/>
</dbReference>
<name>A0A9P6JVK3_9AGAR</name>
<dbReference type="InterPro" id="IPR058518">
    <property type="entry name" value="DUF8205"/>
</dbReference>
<dbReference type="Proteomes" id="UP000807306">
    <property type="component" value="Unassembled WGS sequence"/>
</dbReference>
<keyword evidence="1" id="KW-0479">Metal-binding</keyword>
<accession>A0A9P6JVK3</accession>
<dbReference type="Pfam" id="PF26632">
    <property type="entry name" value="DUF8205"/>
    <property type="match status" value="1"/>
</dbReference>